<dbReference type="EMBL" id="JAULSR010000007">
    <property type="protein sequence ID" value="KAK0615311.1"/>
    <property type="molecule type" value="Genomic_DNA"/>
</dbReference>
<feature type="compositionally biased region" description="Polar residues" evidence="1">
    <location>
        <begin position="187"/>
        <end position="204"/>
    </location>
</feature>
<reference evidence="2" key="1">
    <citation type="submission" date="2023-06" db="EMBL/GenBank/DDBJ databases">
        <title>Genome-scale phylogeny and comparative genomics of the fungal order Sordariales.</title>
        <authorList>
            <consortium name="Lawrence Berkeley National Laboratory"/>
            <person name="Hensen N."/>
            <person name="Bonometti L."/>
            <person name="Westerberg I."/>
            <person name="Brannstrom I.O."/>
            <person name="Guillou S."/>
            <person name="Cros-Aarteil S."/>
            <person name="Calhoun S."/>
            <person name="Haridas S."/>
            <person name="Kuo A."/>
            <person name="Mondo S."/>
            <person name="Pangilinan J."/>
            <person name="Riley R."/>
            <person name="LaButti K."/>
            <person name="Andreopoulos B."/>
            <person name="Lipzen A."/>
            <person name="Chen C."/>
            <person name="Yanf M."/>
            <person name="Daum C."/>
            <person name="Ng V."/>
            <person name="Clum A."/>
            <person name="Steindorff A."/>
            <person name="Ohm R."/>
            <person name="Martin F."/>
            <person name="Silar P."/>
            <person name="Natvig D."/>
            <person name="Lalanne C."/>
            <person name="Gautier V."/>
            <person name="Ament-velasquez S.L."/>
            <person name="Kruys A."/>
            <person name="Hutchinson M.I."/>
            <person name="Powell A.J."/>
            <person name="Barry K."/>
            <person name="Miller A.N."/>
            <person name="Grigoriev I.V."/>
            <person name="Debuchy R."/>
            <person name="Gladieux P."/>
            <person name="Thoren M.H."/>
            <person name="Johannesson H."/>
        </authorList>
    </citation>
    <scope>NUCLEOTIDE SEQUENCE</scope>
    <source>
        <strain evidence="2">SMH3391-2</strain>
    </source>
</reference>
<feature type="compositionally biased region" description="Polar residues" evidence="1">
    <location>
        <begin position="239"/>
        <end position="250"/>
    </location>
</feature>
<feature type="region of interest" description="Disordered" evidence="1">
    <location>
        <begin position="1"/>
        <end position="443"/>
    </location>
</feature>
<feature type="compositionally biased region" description="Gly residues" evidence="1">
    <location>
        <begin position="548"/>
        <end position="562"/>
    </location>
</feature>
<comment type="caution">
    <text evidence="2">The sequence shown here is derived from an EMBL/GenBank/DDBJ whole genome shotgun (WGS) entry which is preliminary data.</text>
</comment>
<keyword evidence="3" id="KW-1185">Reference proteome</keyword>
<proteinExistence type="predicted"/>
<feature type="compositionally biased region" description="Basic and acidic residues" evidence="1">
    <location>
        <begin position="9"/>
        <end position="31"/>
    </location>
</feature>
<dbReference type="Proteomes" id="UP001174934">
    <property type="component" value="Unassembled WGS sequence"/>
</dbReference>
<evidence type="ECO:0000313" key="3">
    <source>
        <dbReference type="Proteomes" id="UP001174934"/>
    </source>
</evidence>
<evidence type="ECO:0000313" key="2">
    <source>
        <dbReference type="EMBL" id="KAK0615311.1"/>
    </source>
</evidence>
<feature type="compositionally biased region" description="Polar residues" evidence="1">
    <location>
        <begin position="68"/>
        <end position="84"/>
    </location>
</feature>
<feature type="region of interest" description="Disordered" evidence="1">
    <location>
        <begin position="524"/>
        <end position="562"/>
    </location>
</feature>
<name>A0AA39WH50_9PEZI</name>
<gene>
    <name evidence="2" type="ORF">B0T17DRAFT_620101</name>
</gene>
<feature type="compositionally biased region" description="Low complexity" evidence="1">
    <location>
        <begin position="394"/>
        <end position="430"/>
    </location>
</feature>
<protein>
    <submittedName>
        <fullName evidence="2">Uncharacterized protein</fullName>
    </submittedName>
</protein>
<sequence>MAPSQPSKHTVDEIESDEGHNKLRAPKRQETTRSNSLEMARTPPPPSAVNEMAAHERSLPLVGPVSMFPQQGHSMSPTAPGSDSYQHRHHHHYHHPGQNPPPAAATASHLSQSKENMPRDRAQPTGEDGPEARNPPCPPKTQVSLEESYYPRPFTLLSIKEYRPPSPIDWKTLGGGRSSFYVAPSGPLSSSSVERGQRPSQRGSASDALMDYPGESPDRAEPFGRQSHSKQPVDKYRPPTSSLAQSSSQEPRIPELFVHRLDDSLAIPRSSRGFKSRPAAHGSDKTMDDNSTDTDDEPFPPVPRPDARQRTNTSVEQDDRRYSWEAYDDPNAAFATASLRGNPGEGTGRGHSHAPGPPTSLSAMPPTAHFQTTPPSAARRRAATGIATPSRPRANGSGSDSGSPSSRGPRAAASTGLQPAPAAVPQPSSARTRRRRGSPVRLDVKTQTEYLAVQTGNLHRYQSWLTWEQQSQVATASATVNRSGGPLIPKELGPQSTKRLAAAVAARPKTGNIPFVSRSLAAIMDSSSPAGPAEVRTPGRKGKEGEGEGGGGGGGGGGSAGG</sequence>
<accession>A0AA39WH50</accession>
<evidence type="ECO:0000256" key="1">
    <source>
        <dbReference type="SAM" id="MobiDB-lite"/>
    </source>
</evidence>
<organism evidence="2 3">
    <name type="scientific">Bombardia bombarda</name>
    <dbReference type="NCBI Taxonomy" id="252184"/>
    <lineage>
        <taxon>Eukaryota</taxon>
        <taxon>Fungi</taxon>
        <taxon>Dikarya</taxon>
        <taxon>Ascomycota</taxon>
        <taxon>Pezizomycotina</taxon>
        <taxon>Sordariomycetes</taxon>
        <taxon>Sordariomycetidae</taxon>
        <taxon>Sordariales</taxon>
        <taxon>Lasiosphaeriaceae</taxon>
        <taxon>Bombardia</taxon>
    </lineage>
</organism>
<dbReference type="AlphaFoldDB" id="A0AA39WH50"/>